<comment type="caution">
    <text evidence="2">The sequence shown here is derived from an EMBL/GenBank/DDBJ whole genome shotgun (WGS) entry which is preliminary data.</text>
</comment>
<organism evidence="2 3">
    <name type="scientific">Batillaria attramentaria</name>
    <dbReference type="NCBI Taxonomy" id="370345"/>
    <lineage>
        <taxon>Eukaryota</taxon>
        <taxon>Metazoa</taxon>
        <taxon>Spiralia</taxon>
        <taxon>Lophotrochozoa</taxon>
        <taxon>Mollusca</taxon>
        <taxon>Gastropoda</taxon>
        <taxon>Caenogastropoda</taxon>
        <taxon>Sorbeoconcha</taxon>
        <taxon>Cerithioidea</taxon>
        <taxon>Batillariidae</taxon>
        <taxon>Batillaria</taxon>
    </lineage>
</organism>
<protein>
    <submittedName>
        <fullName evidence="2">Uncharacterized protein</fullName>
    </submittedName>
</protein>
<feature type="compositionally biased region" description="Basic and acidic residues" evidence="1">
    <location>
        <begin position="15"/>
        <end position="29"/>
    </location>
</feature>
<evidence type="ECO:0000313" key="2">
    <source>
        <dbReference type="EMBL" id="KAK7503982.1"/>
    </source>
</evidence>
<sequence>MHNHDPQPHVTSHHRTQDGTELPCKKETMRAAPGSVSPAAVNPPEHAQRDWLSRTRPVSPPAPGPPGPASFQRHLSEFGLQGEATHVQATHKVTQTTLVCFAYTSGKYLFGVNAQTLRTTLHRQTSSSWVVPEDTDQQGRI</sequence>
<name>A0ABD0LYD6_9CAEN</name>
<proteinExistence type="predicted"/>
<dbReference type="EMBL" id="JACVVK020000017">
    <property type="protein sequence ID" value="KAK7503982.1"/>
    <property type="molecule type" value="Genomic_DNA"/>
</dbReference>
<reference evidence="2 3" key="1">
    <citation type="journal article" date="2023" name="Sci. Data">
        <title>Genome assembly of the Korean intertidal mud-creeper Batillaria attramentaria.</title>
        <authorList>
            <person name="Patra A.K."/>
            <person name="Ho P.T."/>
            <person name="Jun S."/>
            <person name="Lee S.J."/>
            <person name="Kim Y."/>
            <person name="Won Y.J."/>
        </authorList>
    </citation>
    <scope>NUCLEOTIDE SEQUENCE [LARGE SCALE GENOMIC DNA]</scope>
    <source>
        <strain evidence="2">Wonlab-2016</strain>
    </source>
</reference>
<evidence type="ECO:0000313" key="3">
    <source>
        <dbReference type="Proteomes" id="UP001519460"/>
    </source>
</evidence>
<gene>
    <name evidence="2" type="ORF">BaRGS_00004714</name>
</gene>
<keyword evidence="3" id="KW-1185">Reference proteome</keyword>
<accession>A0ABD0LYD6</accession>
<feature type="region of interest" description="Disordered" evidence="1">
    <location>
        <begin position="1"/>
        <end position="73"/>
    </location>
</feature>
<feature type="compositionally biased region" description="Pro residues" evidence="1">
    <location>
        <begin position="58"/>
        <end position="68"/>
    </location>
</feature>
<evidence type="ECO:0000256" key="1">
    <source>
        <dbReference type="SAM" id="MobiDB-lite"/>
    </source>
</evidence>
<dbReference type="AlphaFoldDB" id="A0ABD0LYD6"/>
<dbReference type="Proteomes" id="UP001519460">
    <property type="component" value="Unassembled WGS sequence"/>
</dbReference>